<dbReference type="GO" id="GO:0031080">
    <property type="term" value="C:nuclear pore outer ring"/>
    <property type="evidence" value="ECO:0007669"/>
    <property type="project" value="TreeGrafter"/>
</dbReference>
<evidence type="ECO:0000256" key="8">
    <source>
        <dbReference type="SAM" id="MobiDB-lite"/>
    </source>
</evidence>
<evidence type="ECO:0000256" key="4">
    <source>
        <dbReference type="ARBA" id="ARBA00022816"/>
    </source>
</evidence>
<evidence type="ECO:0000259" key="9">
    <source>
        <dbReference type="Pfam" id="PF03177"/>
    </source>
</evidence>
<evidence type="ECO:0008006" key="13">
    <source>
        <dbReference type="Google" id="ProtNLM"/>
    </source>
</evidence>
<evidence type="ECO:0000256" key="1">
    <source>
        <dbReference type="ARBA" id="ARBA00004259"/>
    </source>
</evidence>
<dbReference type="GO" id="GO:0006606">
    <property type="term" value="P:protein import into nucleus"/>
    <property type="evidence" value="ECO:0007669"/>
    <property type="project" value="TreeGrafter"/>
</dbReference>
<feature type="domain" description="Nucleoporin Nup133/Nup155-like C-terminal" evidence="9">
    <location>
        <begin position="656"/>
        <end position="1315"/>
    </location>
</feature>
<keyword evidence="5" id="KW-0653">Protein transport</keyword>
<evidence type="ECO:0000256" key="7">
    <source>
        <dbReference type="ARBA" id="ARBA00023242"/>
    </source>
</evidence>
<dbReference type="Gene3D" id="2.130.10.10">
    <property type="entry name" value="YVTN repeat-like/Quinoprotein amine dehydrogenase"/>
    <property type="match status" value="1"/>
</dbReference>
<sequence length="1347" mass="151772">MFSTEPAPPSHGHSLRPKRSRRAGSDDSLKLPRAKRRRSALRRDTFEPLSDLSPNEVAVSSNGSILMNGHVPEDKHEHDGALAAPKELTLRAAKKGDKRTERGSGTVTLSSNDFYNVEHLPALPEQIRSRPTIPYSSTISLEHGYAVALTHSEALIWSYNSSATTPSTKELFSFKLPFPPSGPTQPLPLGAFAARSVGSEPGLVVVTPNKGRVVYWETITNASSFLPGQPSTGVQGSVPGMFSGETIKEIINAEPAGFILILSHGRVAHLTVKDQLGRPAIGVQFLRKSGGANSGGFFGGLRNIVAGDRRESVAAVRSGTATKGQRDVLIVTEQGGLEHWSTHLNIGDSLRFEVNLKADLLGALIHNLPDDLKNEFRFKVVDFVFVESAAKSCEVEQITNCPISYPILLLACLIHHNTSTFYIIEANVSAQRSDITVVHPISCYKPQASDLTRFQPRLCAPKPGQVAFVVFETAIVIFSLAKAKETPSSQLLMEGQRLPEPFQDCIKFQNETIYRVLGFVSEDKESQDRKPSCVLAVQGFGIIRVASIASAMPSEEPEELKITLKSRIEQAIFYGTLRQNPLDLASTEQQTYSSEEIEEAALSISHEILSSSSKYVPKASPSLDQHLKLRAKALEDLVLHLQKYYGPLPRLLKWKLLWGAEKLAAAQAMWKVQEDIMRRKPKDRKETYWEQLLFFMASDCRTEADESKGETDLVRLFLTKDVYRIECLLDWLHEGHKEVKEDNFLSEYEMVENIRESSDLWIAGFEAAYRFREDNAPLYGLGDEIFDPQLGILKSGYKDLPEAWTIEQRTVRMGECLLELVYNTTHEWWDLSKTGGVGKPSRKTVIHMAHALPKQLDLHQRMFAERHAWLMEQDHEENPKYLDLAKKILKWGQKSRRDYFYRIARLGLVQEAIDLAEHWKDMKALVDLDLEARQQLIERTKEGSEPSERDVKKLEQDLQSIKNRTEGYFEKYGSAWAQAYFNQMTIDGELGSLLAQAQTDEKKQPFLTQFLRRNPGYQKISWINDVIGEEDFDHAAKTLESLATKKVDDLWVKKTELCLAKLTNIAAVETKQKVPRKDARISSKKFDDRLALLDIQARVQAHMLPSIGPVIDDAGARQVALETFGRRVVGEKRYPALKALLNDGLGLLLRRKAVSPQRLVDILTLMDPVEYQGPEENDPQILGHEFWLALEVLQLGEIDASMLEGLTHIIWRRAMIRDDWVLLNDTTEKKDEEVAAEMTKTSLFKTLVAWYEHVQHHPGESSNIKLLSPSQILEAEVFPLSLRKRFRETEIELVLRDLEAEKEVLKRHVEKGRLELHYGGLLKMAQATVRAQADRAGDEAAEEAEKT</sequence>
<feature type="region of interest" description="Disordered" evidence="8">
    <location>
        <begin position="1"/>
        <end position="55"/>
    </location>
</feature>
<comment type="subcellular location">
    <subcellularLocation>
        <location evidence="1">Nucleus envelope</location>
    </subcellularLocation>
</comment>
<keyword evidence="3" id="KW-0813">Transport</keyword>
<dbReference type="PANTHER" id="PTHR13405">
    <property type="entry name" value="NUCLEAR PORE COMPLEX PROTEIN NUP133"/>
    <property type="match status" value="1"/>
</dbReference>
<evidence type="ECO:0000313" key="11">
    <source>
        <dbReference type="EMBL" id="KAF7506757.1"/>
    </source>
</evidence>
<dbReference type="GO" id="GO:0017056">
    <property type="term" value="F:structural constituent of nuclear pore"/>
    <property type="evidence" value="ECO:0007669"/>
    <property type="project" value="InterPro"/>
</dbReference>
<comment type="similarity">
    <text evidence="2">Belongs to the nucleoporin Nup133 family.</text>
</comment>
<dbReference type="Gene3D" id="1.20.58.1380">
    <property type="match status" value="1"/>
</dbReference>
<comment type="caution">
    <text evidence="11">The sequence shown here is derived from an EMBL/GenBank/DDBJ whole genome shotgun (WGS) entry which is preliminary data.</text>
</comment>
<keyword evidence="7" id="KW-0539">Nucleus</keyword>
<dbReference type="GO" id="GO:0016973">
    <property type="term" value="P:poly(A)+ mRNA export from nucleus"/>
    <property type="evidence" value="ECO:0007669"/>
    <property type="project" value="TreeGrafter"/>
</dbReference>
<keyword evidence="6" id="KW-0811">Translocation</keyword>
<dbReference type="OrthoDB" id="103454at2759"/>
<evidence type="ECO:0000256" key="3">
    <source>
        <dbReference type="ARBA" id="ARBA00022448"/>
    </source>
</evidence>
<accession>A0A8H7E299</accession>
<evidence type="ECO:0000313" key="12">
    <source>
        <dbReference type="Proteomes" id="UP000606974"/>
    </source>
</evidence>
<dbReference type="SUPFAM" id="SSF117289">
    <property type="entry name" value="Nucleoporin domain"/>
    <property type="match status" value="1"/>
</dbReference>
<dbReference type="InterPro" id="IPR007187">
    <property type="entry name" value="Nucleoporin_Nup133/Nup155_C"/>
</dbReference>
<dbReference type="Pfam" id="PF08801">
    <property type="entry name" value="Nucleoporin_N"/>
    <property type="match status" value="1"/>
</dbReference>
<organism evidence="11 12">
    <name type="scientific">Endocarpon pusillum</name>
    <dbReference type="NCBI Taxonomy" id="364733"/>
    <lineage>
        <taxon>Eukaryota</taxon>
        <taxon>Fungi</taxon>
        <taxon>Dikarya</taxon>
        <taxon>Ascomycota</taxon>
        <taxon>Pezizomycotina</taxon>
        <taxon>Eurotiomycetes</taxon>
        <taxon>Chaetothyriomycetidae</taxon>
        <taxon>Verrucariales</taxon>
        <taxon>Verrucariaceae</taxon>
        <taxon>Endocarpon</taxon>
    </lineage>
</organism>
<evidence type="ECO:0000256" key="6">
    <source>
        <dbReference type="ARBA" id="ARBA00023010"/>
    </source>
</evidence>
<keyword evidence="4" id="KW-0509">mRNA transport</keyword>
<dbReference type="Pfam" id="PF03177">
    <property type="entry name" value="Nucleoporin_C"/>
    <property type="match status" value="1"/>
</dbReference>
<dbReference type="InterPro" id="IPR037624">
    <property type="entry name" value="Nup133-like"/>
</dbReference>
<gene>
    <name evidence="11" type="ORF">GJ744_011481</name>
</gene>
<feature type="domain" description="Nucleoporin Nup133/Nup155-like N-terminal" evidence="10">
    <location>
        <begin position="111"/>
        <end position="544"/>
    </location>
</feature>
<evidence type="ECO:0000256" key="2">
    <source>
        <dbReference type="ARBA" id="ARBA00005569"/>
    </source>
</evidence>
<dbReference type="Proteomes" id="UP000606974">
    <property type="component" value="Unassembled WGS sequence"/>
</dbReference>
<name>A0A8H7E299_9EURO</name>
<dbReference type="InterPro" id="IPR014908">
    <property type="entry name" value="Nucleoporin_Nup133/Nup155_N"/>
</dbReference>
<dbReference type="EMBL" id="JAACFV010000081">
    <property type="protein sequence ID" value="KAF7506757.1"/>
    <property type="molecule type" value="Genomic_DNA"/>
</dbReference>
<proteinExistence type="inferred from homology"/>
<dbReference type="InterPro" id="IPR015943">
    <property type="entry name" value="WD40/YVTN_repeat-like_dom_sf"/>
</dbReference>
<dbReference type="GO" id="GO:0000972">
    <property type="term" value="P:transcription-dependent tethering of RNA polymerase II gene DNA at nuclear periphery"/>
    <property type="evidence" value="ECO:0007669"/>
    <property type="project" value="TreeGrafter"/>
</dbReference>
<keyword evidence="12" id="KW-1185">Reference proteome</keyword>
<reference evidence="11" key="1">
    <citation type="submission" date="2020-02" db="EMBL/GenBank/DDBJ databases">
        <authorList>
            <person name="Palmer J.M."/>
        </authorList>
    </citation>
    <scope>NUCLEOTIDE SEQUENCE</scope>
    <source>
        <strain evidence="11">EPUS1.4</strain>
        <tissue evidence="11">Thallus</tissue>
    </source>
</reference>
<dbReference type="PANTHER" id="PTHR13405:SF11">
    <property type="entry name" value="NUCLEAR PORE COMPLEX PROTEIN NUP133"/>
    <property type="match status" value="1"/>
</dbReference>
<evidence type="ECO:0000256" key="5">
    <source>
        <dbReference type="ARBA" id="ARBA00022927"/>
    </source>
</evidence>
<feature type="compositionally biased region" description="Basic residues" evidence="8">
    <location>
        <begin position="13"/>
        <end position="22"/>
    </location>
</feature>
<evidence type="ECO:0000259" key="10">
    <source>
        <dbReference type="Pfam" id="PF08801"/>
    </source>
</evidence>
<protein>
    <recommendedName>
        <fullName evidence="13">Nucleoporin Nup133/Nup155-like C-terminal domain-containing protein</fullName>
    </recommendedName>
</protein>